<dbReference type="EMBL" id="CAJVPT010066935">
    <property type="protein sequence ID" value="CAG8774167.1"/>
    <property type="molecule type" value="Genomic_DNA"/>
</dbReference>
<reference evidence="1" key="1">
    <citation type="submission" date="2021-06" db="EMBL/GenBank/DDBJ databases">
        <authorList>
            <person name="Kallberg Y."/>
            <person name="Tangrot J."/>
            <person name="Rosling A."/>
        </authorList>
    </citation>
    <scope>NUCLEOTIDE SEQUENCE</scope>
    <source>
        <strain evidence="1">CL356</strain>
    </source>
</reference>
<gene>
    <name evidence="1" type="ORF">ACOLOM_LOCUS13988</name>
</gene>
<accession>A0ACA9R2E0</accession>
<evidence type="ECO:0000313" key="2">
    <source>
        <dbReference type="Proteomes" id="UP000789525"/>
    </source>
</evidence>
<name>A0ACA9R2E0_9GLOM</name>
<organism evidence="1 2">
    <name type="scientific">Acaulospora colombiana</name>
    <dbReference type="NCBI Taxonomy" id="27376"/>
    <lineage>
        <taxon>Eukaryota</taxon>
        <taxon>Fungi</taxon>
        <taxon>Fungi incertae sedis</taxon>
        <taxon>Mucoromycota</taxon>
        <taxon>Glomeromycotina</taxon>
        <taxon>Glomeromycetes</taxon>
        <taxon>Diversisporales</taxon>
        <taxon>Acaulosporaceae</taxon>
        <taxon>Acaulospora</taxon>
    </lineage>
</organism>
<dbReference type="Proteomes" id="UP000789525">
    <property type="component" value="Unassembled WGS sequence"/>
</dbReference>
<protein>
    <submittedName>
        <fullName evidence="1">5005_t:CDS:1</fullName>
    </submittedName>
</protein>
<comment type="caution">
    <text evidence="1">The sequence shown here is derived from an EMBL/GenBank/DDBJ whole genome shotgun (WGS) entry which is preliminary data.</text>
</comment>
<feature type="non-terminal residue" evidence="1">
    <location>
        <position position="47"/>
    </location>
</feature>
<sequence>SNRGYLHESVRGYNVVLMTTKLTEVAIRGGIKVLRLLEIELADYNTI</sequence>
<feature type="non-terminal residue" evidence="1">
    <location>
        <position position="1"/>
    </location>
</feature>
<proteinExistence type="predicted"/>
<evidence type="ECO:0000313" key="1">
    <source>
        <dbReference type="EMBL" id="CAG8774167.1"/>
    </source>
</evidence>
<keyword evidence="2" id="KW-1185">Reference proteome</keyword>